<feature type="non-terminal residue" evidence="2">
    <location>
        <position position="1"/>
    </location>
</feature>
<evidence type="ECO:0000256" key="1">
    <source>
        <dbReference type="SAM" id="MobiDB-lite"/>
    </source>
</evidence>
<evidence type="ECO:0000313" key="3">
    <source>
        <dbReference type="Proteomes" id="UP000824469"/>
    </source>
</evidence>
<feature type="non-terminal residue" evidence="2">
    <location>
        <position position="71"/>
    </location>
</feature>
<organism evidence="2 3">
    <name type="scientific">Taxus chinensis</name>
    <name type="common">Chinese yew</name>
    <name type="synonym">Taxus wallichiana var. chinensis</name>
    <dbReference type="NCBI Taxonomy" id="29808"/>
    <lineage>
        <taxon>Eukaryota</taxon>
        <taxon>Viridiplantae</taxon>
        <taxon>Streptophyta</taxon>
        <taxon>Embryophyta</taxon>
        <taxon>Tracheophyta</taxon>
        <taxon>Spermatophyta</taxon>
        <taxon>Pinopsida</taxon>
        <taxon>Pinidae</taxon>
        <taxon>Conifers II</taxon>
        <taxon>Cupressales</taxon>
        <taxon>Taxaceae</taxon>
        <taxon>Taxus</taxon>
    </lineage>
</organism>
<dbReference type="EMBL" id="JAHRHJ020000005">
    <property type="protein sequence ID" value="KAH9314854.1"/>
    <property type="molecule type" value="Genomic_DNA"/>
</dbReference>
<accession>A0AA38L7G4</accession>
<proteinExistence type="predicted"/>
<reference evidence="2 3" key="1">
    <citation type="journal article" date="2021" name="Nat. Plants">
        <title>The Taxus genome provides insights into paclitaxel biosynthesis.</title>
        <authorList>
            <person name="Xiong X."/>
            <person name="Gou J."/>
            <person name="Liao Q."/>
            <person name="Li Y."/>
            <person name="Zhou Q."/>
            <person name="Bi G."/>
            <person name="Li C."/>
            <person name="Du R."/>
            <person name="Wang X."/>
            <person name="Sun T."/>
            <person name="Guo L."/>
            <person name="Liang H."/>
            <person name="Lu P."/>
            <person name="Wu Y."/>
            <person name="Zhang Z."/>
            <person name="Ro D.K."/>
            <person name="Shang Y."/>
            <person name="Huang S."/>
            <person name="Yan J."/>
        </authorList>
    </citation>
    <scope>NUCLEOTIDE SEQUENCE [LARGE SCALE GENOMIC DNA]</scope>
    <source>
        <strain evidence="2">Ta-2019</strain>
    </source>
</reference>
<name>A0AA38L7G4_TAXCH</name>
<dbReference type="AlphaFoldDB" id="A0AA38L7G4"/>
<gene>
    <name evidence="2" type="ORF">KI387_023481</name>
</gene>
<comment type="caution">
    <text evidence="2">The sequence shown here is derived from an EMBL/GenBank/DDBJ whole genome shotgun (WGS) entry which is preliminary data.</text>
</comment>
<evidence type="ECO:0000313" key="2">
    <source>
        <dbReference type="EMBL" id="KAH9314854.1"/>
    </source>
</evidence>
<feature type="region of interest" description="Disordered" evidence="1">
    <location>
        <begin position="42"/>
        <end position="71"/>
    </location>
</feature>
<keyword evidence="3" id="KW-1185">Reference proteome</keyword>
<sequence length="71" mass="8024">SWDNLVMAIGSTSITLKMEDVVDSLISEEMRRKVSLNSKEDSRVFEEEQNNGENMRRSVAIPGIRGDQNPL</sequence>
<protein>
    <submittedName>
        <fullName evidence="2">Uncharacterized protein</fullName>
    </submittedName>
</protein>
<dbReference type="Proteomes" id="UP000824469">
    <property type="component" value="Unassembled WGS sequence"/>
</dbReference>